<organism evidence="2">
    <name type="scientific">marine metagenome</name>
    <dbReference type="NCBI Taxonomy" id="408172"/>
    <lineage>
        <taxon>unclassified sequences</taxon>
        <taxon>metagenomes</taxon>
        <taxon>ecological metagenomes</taxon>
    </lineage>
</organism>
<dbReference type="AlphaFoldDB" id="A0A382BS13"/>
<evidence type="ECO:0000313" key="2">
    <source>
        <dbReference type="EMBL" id="SVB16379.1"/>
    </source>
</evidence>
<dbReference type="EMBL" id="UINC01031018">
    <property type="protein sequence ID" value="SVB16379.1"/>
    <property type="molecule type" value="Genomic_DNA"/>
</dbReference>
<proteinExistence type="predicted"/>
<accession>A0A382BS13</accession>
<keyword evidence="1" id="KW-0812">Transmembrane</keyword>
<evidence type="ECO:0000256" key="1">
    <source>
        <dbReference type="SAM" id="Phobius"/>
    </source>
</evidence>
<protein>
    <submittedName>
        <fullName evidence="2">Uncharacterized protein</fullName>
    </submittedName>
</protein>
<name>A0A382BS13_9ZZZZ</name>
<keyword evidence="1" id="KW-0472">Membrane</keyword>
<feature type="non-terminal residue" evidence="2">
    <location>
        <position position="1"/>
    </location>
</feature>
<sequence length="42" mass="4501">VFEITHPSNPGMVSNMLAGISFMVAAGLIAYGFSVVKKFKQI</sequence>
<gene>
    <name evidence="2" type="ORF">METZ01_LOCUS169233</name>
</gene>
<reference evidence="2" key="1">
    <citation type="submission" date="2018-05" db="EMBL/GenBank/DDBJ databases">
        <authorList>
            <person name="Lanie J.A."/>
            <person name="Ng W.-L."/>
            <person name="Kazmierczak K.M."/>
            <person name="Andrzejewski T.M."/>
            <person name="Davidsen T.M."/>
            <person name="Wayne K.J."/>
            <person name="Tettelin H."/>
            <person name="Glass J.I."/>
            <person name="Rusch D."/>
            <person name="Podicherti R."/>
            <person name="Tsui H.-C.T."/>
            <person name="Winkler M.E."/>
        </authorList>
    </citation>
    <scope>NUCLEOTIDE SEQUENCE</scope>
</reference>
<keyword evidence="1" id="KW-1133">Transmembrane helix</keyword>
<feature type="transmembrane region" description="Helical" evidence="1">
    <location>
        <begin position="16"/>
        <end position="36"/>
    </location>
</feature>